<protein>
    <recommendedName>
        <fullName evidence="2">RRM domain-containing protein</fullName>
    </recommendedName>
</protein>
<dbReference type="EMBL" id="LN871598">
    <property type="protein sequence ID" value="SJK86311.1"/>
    <property type="molecule type" value="Genomic_DNA"/>
</dbReference>
<reference evidence="3 4" key="2">
    <citation type="journal article" date="2013" name="PLoS ONE">
        <title>Whole genome mapping and re-organization of the nuclear and mitochondrial genomes of Babesia microti isolates.</title>
        <authorList>
            <person name="Cornillot E."/>
            <person name="Dassouli A."/>
            <person name="Garg A."/>
            <person name="Pachikara N."/>
            <person name="Randazzo S."/>
            <person name="Depoix D."/>
            <person name="Carcy B."/>
            <person name="Delbecq S."/>
            <person name="Frutos R."/>
            <person name="Silva J.C."/>
            <person name="Sutton R."/>
            <person name="Krause P.J."/>
            <person name="Mamoun C.B."/>
        </authorList>
    </citation>
    <scope>NUCLEOTIDE SEQUENCE [LARGE SCALE GENOMIC DNA]</scope>
    <source>
        <strain evidence="3 4">RI</strain>
    </source>
</reference>
<reference evidence="3 4" key="1">
    <citation type="journal article" date="2012" name="Nucleic Acids Res.">
        <title>Sequencing of the smallest Apicomplexan genome from the human pathogen Babesia microti.</title>
        <authorList>
            <person name="Cornillot E."/>
            <person name="Hadj-Kaddour K."/>
            <person name="Dassouli A."/>
            <person name="Noel B."/>
            <person name="Ranwez V."/>
            <person name="Vacherie B."/>
            <person name="Augagneur Y."/>
            <person name="Bres V."/>
            <person name="Duclos A."/>
            <person name="Randazzo S."/>
            <person name="Carcy B."/>
            <person name="Debierre-Grockiego F."/>
            <person name="Delbecq S."/>
            <person name="Moubri-Menage K."/>
            <person name="Shams-Eldin H."/>
            <person name="Usmani-Brown S."/>
            <person name="Bringaud F."/>
            <person name="Wincker P."/>
            <person name="Vivares C.P."/>
            <person name="Schwarz R.T."/>
            <person name="Schetters T.P."/>
            <person name="Krause P.J."/>
            <person name="Gorenflot A."/>
            <person name="Berry V."/>
            <person name="Barbe V."/>
            <person name="Ben Mamoun C."/>
        </authorList>
    </citation>
    <scope>NUCLEOTIDE SEQUENCE [LARGE SCALE GENOMIC DNA]</scope>
    <source>
        <strain evidence="3 4">RI</strain>
    </source>
</reference>
<dbReference type="RefSeq" id="XP_021338484.1">
    <property type="nucleotide sequence ID" value="XM_021481901.1"/>
</dbReference>
<dbReference type="AlphaFoldDB" id="A0A1R4ABB2"/>
<dbReference type="Gene3D" id="3.30.70.330">
    <property type="match status" value="1"/>
</dbReference>
<dbReference type="KEGG" id="bmic:BMR1_03g01140"/>
<dbReference type="Pfam" id="PF00076">
    <property type="entry name" value="RRM_1"/>
    <property type="match status" value="1"/>
</dbReference>
<name>A0A1R4ABB2_BABMR</name>
<evidence type="ECO:0000256" key="1">
    <source>
        <dbReference type="PROSITE-ProRule" id="PRU00176"/>
    </source>
</evidence>
<dbReference type="OrthoDB" id="1049195at2759"/>
<feature type="domain" description="RRM" evidence="2">
    <location>
        <begin position="13"/>
        <end position="87"/>
    </location>
</feature>
<dbReference type="CDD" id="cd00590">
    <property type="entry name" value="RRM_SF"/>
    <property type="match status" value="1"/>
</dbReference>
<dbReference type="SUPFAM" id="SSF54928">
    <property type="entry name" value="RNA-binding domain, RBD"/>
    <property type="match status" value="1"/>
</dbReference>
<sequence length="241" mass="26638">MGINKQKILLKPAKILGEKLPKNVTRVQIEDLFAQYGPLNTSLIVTKNDGFTITFKRLMDAQKAIEALSGKYIQINGMSIMLQLRFSRFDKIKLGVLSGNQRAISLYSEMTKSEKKTKSLINYVKTSTKGLIEAQMEALPKTSMPSSIANSILIPCPTTDPLKTQPETSSKGVTSKCIIKLLTGDYKAEANTATIDNIRLEEAKMLICQGFGGYKLLENNLHGNYAIPVLPRLVDNKLVIS</sequence>
<keyword evidence="4" id="KW-1185">Reference proteome</keyword>
<dbReference type="GO" id="GO:0003723">
    <property type="term" value="F:RNA binding"/>
    <property type="evidence" value="ECO:0007669"/>
    <property type="project" value="UniProtKB-UniRule"/>
</dbReference>
<dbReference type="InterPro" id="IPR035979">
    <property type="entry name" value="RBD_domain_sf"/>
</dbReference>
<evidence type="ECO:0000313" key="4">
    <source>
        <dbReference type="Proteomes" id="UP000002899"/>
    </source>
</evidence>
<dbReference type="Proteomes" id="UP000002899">
    <property type="component" value="Chromosome III"/>
</dbReference>
<dbReference type="GeneID" id="24424862"/>
<organism evidence="3 4">
    <name type="scientific">Babesia microti (strain RI)</name>
    <dbReference type="NCBI Taxonomy" id="1133968"/>
    <lineage>
        <taxon>Eukaryota</taxon>
        <taxon>Sar</taxon>
        <taxon>Alveolata</taxon>
        <taxon>Apicomplexa</taxon>
        <taxon>Aconoidasida</taxon>
        <taxon>Piroplasmida</taxon>
        <taxon>Babesiidae</taxon>
        <taxon>Babesia</taxon>
    </lineage>
</organism>
<proteinExistence type="predicted"/>
<evidence type="ECO:0000313" key="3">
    <source>
        <dbReference type="EMBL" id="SJK86311.1"/>
    </source>
</evidence>
<evidence type="ECO:0000259" key="2">
    <source>
        <dbReference type="PROSITE" id="PS50102"/>
    </source>
</evidence>
<accession>A0A1R4ABB2</accession>
<dbReference type="PROSITE" id="PS50102">
    <property type="entry name" value="RRM"/>
    <property type="match status" value="1"/>
</dbReference>
<reference evidence="3 4" key="3">
    <citation type="journal article" date="2016" name="Sci. Rep.">
        <title>Genome-wide diversity and gene expression profiling of Babesia microti isolates identify polymorphic genes that mediate host-pathogen interactions.</title>
        <authorList>
            <person name="Silva J.C."/>
            <person name="Cornillot E."/>
            <person name="McCracken C."/>
            <person name="Usmani-Brown S."/>
            <person name="Dwivedi A."/>
            <person name="Ifeonu O.O."/>
            <person name="Crabtree J."/>
            <person name="Gotia H.T."/>
            <person name="Virji A.Z."/>
            <person name="Reynes C."/>
            <person name="Colinge J."/>
            <person name="Kumar V."/>
            <person name="Lawres L."/>
            <person name="Pazzi J.E."/>
            <person name="Pablo J.V."/>
            <person name="Hung C."/>
            <person name="Brancato J."/>
            <person name="Kumari P."/>
            <person name="Orvis J."/>
            <person name="Tretina K."/>
            <person name="Chibucos M."/>
            <person name="Ott S."/>
            <person name="Sadzewicz L."/>
            <person name="Sengamalay N."/>
            <person name="Shetty A.C."/>
            <person name="Su Q."/>
            <person name="Tallon L."/>
            <person name="Fraser C.M."/>
            <person name="Frutos R."/>
            <person name="Molina D.M."/>
            <person name="Krause P.J."/>
            <person name="Ben Mamoun C."/>
        </authorList>
    </citation>
    <scope>NUCLEOTIDE SEQUENCE [LARGE SCALE GENOMIC DNA]</scope>
    <source>
        <strain evidence="3 4">RI</strain>
    </source>
</reference>
<dbReference type="VEuPathDB" id="PiroplasmaDB:BMR1_03g01140"/>
<dbReference type="InterPro" id="IPR012677">
    <property type="entry name" value="Nucleotide-bd_a/b_plait_sf"/>
</dbReference>
<keyword evidence="1" id="KW-0694">RNA-binding</keyword>
<dbReference type="InterPro" id="IPR000504">
    <property type="entry name" value="RRM_dom"/>
</dbReference>